<comment type="caution">
    <text evidence="1">The sequence shown here is derived from an EMBL/GenBank/DDBJ whole genome shotgun (WGS) entry which is preliminary data.</text>
</comment>
<evidence type="ECO:0000313" key="1">
    <source>
        <dbReference type="EMBL" id="MFC6007017.1"/>
    </source>
</evidence>
<accession>A0ABW1JDL4</accession>
<name>A0ABW1JDL4_9ACTN</name>
<protein>
    <recommendedName>
        <fullName evidence="3">PD-(D/E)XK endonuclease-like domain-containing protein</fullName>
    </recommendedName>
</protein>
<dbReference type="RefSeq" id="WP_345718479.1">
    <property type="nucleotide sequence ID" value="NZ_BAABFP010000008.1"/>
</dbReference>
<reference evidence="2" key="1">
    <citation type="journal article" date="2019" name="Int. J. Syst. Evol. Microbiol.">
        <title>The Global Catalogue of Microorganisms (GCM) 10K type strain sequencing project: providing services to taxonomists for standard genome sequencing and annotation.</title>
        <authorList>
            <consortium name="The Broad Institute Genomics Platform"/>
            <consortium name="The Broad Institute Genome Sequencing Center for Infectious Disease"/>
            <person name="Wu L."/>
            <person name="Ma J."/>
        </authorList>
    </citation>
    <scope>NUCLEOTIDE SEQUENCE [LARGE SCALE GENOMIC DNA]</scope>
    <source>
        <strain evidence="2">KACC 14249</strain>
    </source>
</reference>
<evidence type="ECO:0000313" key="2">
    <source>
        <dbReference type="Proteomes" id="UP001596189"/>
    </source>
</evidence>
<gene>
    <name evidence="1" type="ORF">ACFQDO_07725</name>
</gene>
<proteinExistence type="predicted"/>
<sequence length="914" mass="99270">MGNWEALAFDSVRGPIVRAALAERGIVWNESAHVTATTTLASAIRERGAVALPIATLIDAIVMPKLAGGEELRVDGLPSPSELSSPKRYGEKMSAWQDRASGLRIQQYIQLEDRLRAYCREHASPEQYRVVTRGRREFTRTVVTLAASGVHPSEVTPQDPTANLAVRAWEDIETHVPGLTATRDDLWIDPDRFRKQADPDARALADRMDRALRHLFPVTGTQRIQVIHHGFYFFTPPQWALFQLLRELSYVDQCFVVHDDQHSEVFESWRRFFTTSWDMPRPVHVDSLRDAPTPAAIAFEDALRGEPVDSNAVVGKVRVLECASPTELVKQLTRESIENAESLGGTLYAAQAAQVDRFIRRLGTEAADGTVDLAQLPVGIFLLALHRCIEPVQTGLPLIRLASEDLLDMASTGFLDVDGGSNAADLVGVLRRATPFFQGCSTDTSWRERARLLTALVIGDVATHGSRAGTESDVARWQTAASNPLRLVPWADLTVDEARSVEGVVETVLQLAGRVASRERVSLREHVTFLNGHLERGMRGVPRAEQQSIRQKLQGLTGGPDFELDADGLIDVVTMLLGRHVEFEDDGRPDATGVRELRGLDALGFARTPGDVHLANLSATTFPSRGPSVGWPLRLEDLRRSPTMAAATLEILEARAELGALGDLYLLWLGLDGVEQTGGVTLSWIARVGGELQNASPLVTLLTVPDYDSPAVRQRAGGLPSEIVAPGSDLPPLTARPLTVDAHCDAASLDLAVAEIDPRAAGAGQACPRRFALQWAVGPTAAFQAAHHLLMLYGNMRNALVRLGFVNNELAASALANRLWPFLTPGQRGSSVDRAVIKPQGSRSADPEWLFTLAGSKSGSRPLDRAYKAASTRASPSASAIAPTPGRFLPAGIDDAATCRSCPVRNHCKEVALE</sequence>
<dbReference type="Proteomes" id="UP001596189">
    <property type="component" value="Unassembled WGS sequence"/>
</dbReference>
<keyword evidence="2" id="KW-1185">Reference proteome</keyword>
<organism evidence="1 2">
    <name type="scientific">Angustibacter luteus</name>
    <dbReference type="NCBI Taxonomy" id="658456"/>
    <lineage>
        <taxon>Bacteria</taxon>
        <taxon>Bacillati</taxon>
        <taxon>Actinomycetota</taxon>
        <taxon>Actinomycetes</taxon>
        <taxon>Kineosporiales</taxon>
        <taxon>Kineosporiaceae</taxon>
    </lineage>
</organism>
<evidence type="ECO:0008006" key="3">
    <source>
        <dbReference type="Google" id="ProtNLM"/>
    </source>
</evidence>
<dbReference type="EMBL" id="JBHSRD010000003">
    <property type="protein sequence ID" value="MFC6007017.1"/>
    <property type="molecule type" value="Genomic_DNA"/>
</dbReference>